<feature type="compositionally biased region" description="Low complexity" evidence="1">
    <location>
        <begin position="214"/>
        <end position="227"/>
    </location>
</feature>
<evidence type="ECO:0000313" key="3">
    <source>
        <dbReference type="Proteomes" id="UP000320333"/>
    </source>
</evidence>
<feature type="region of interest" description="Disordered" evidence="1">
    <location>
        <begin position="1047"/>
        <end position="1262"/>
    </location>
</feature>
<proteinExistence type="predicted"/>
<gene>
    <name evidence="2" type="ORF">CcCBS67573_g00032</name>
</gene>
<organism evidence="2 3">
    <name type="scientific">Chytriomyces confervae</name>
    <dbReference type="NCBI Taxonomy" id="246404"/>
    <lineage>
        <taxon>Eukaryota</taxon>
        <taxon>Fungi</taxon>
        <taxon>Fungi incertae sedis</taxon>
        <taxon>Chytridiomycota</taxon>
        <taxon>Chytridiomycota incertae sedis</taxon>
        <taxon>Chytridiomycetes</taxon>
        <taxon>Chytridiales</taxon>
        <taxon>Chytriomycetaceae</taxon>
        <taxon>Chytriomyces</taxon>
    </lineage>
</organism>
<evidence type="ECO:0000313" key="2">
    <source>
        <dbReference type="EMBL" id="TPX78655.1"/>
    </source>
</evidence>
<feature type="compositionally biased region" description="Basic and acidic residues" evidence="1">
    <location>
        <begin position="1573"/>
        <end position="1586"/>
    </location>
</feature>
<feature type="compositionally biased region" description="Polar residues" evidence="1">
    <location>
        <begin position="1184"/>
        <end position="1205"/>
    </location>
</feature>
<feature type="compositionally biased region" description="Low complexity" evidence="1">
    <location>
        <begin position="1231"/>
        <end position="1240"/>
    </location>
</feature>
<feature type="region of interest" description="Disordered" evidence="1">
    <location>
        <begin position="271"/>
        <end position="305"/>
    </location>
</feature>
<feature type="region of interest" description="Disordered" evidence="1">
    <location>
        <begin position="696"/>
        <end position="717"/>
    </location>
</feature>
<feature type="compositionally biased region" description="Low complexity" evidence="1">
    <location>
        <begin position="286"/>
        <end position="303"/>
    </location>
</feature>
<feature type="compositionally biased region" description="Low complexity" evidence="1">
    <location>
        <begin position="500"/>
        <end position="523"/>
    </location>
</feature>
<feature type="compositionally biased region" description="Polar residues" evidence="1">
    <location>
        <begin position="696"/>
        <end position="710"/>
    </location>
</feature>
<feature type="compositionally biased region" description="Low complexity" evidence="1">
    <location>
        <begin position="1588"/>
        <end position="1600"/>
    </location>
</feature>
<feature type="compositionally biased region" description="Polar residues" evidence="1">
    <location>
        <begin position="1064"/>
        <end position="1090"/>
    </location>
</feature>
<feature type="region of interest" description="Disordered" evidence="1">
    <location>
        <begin position="463"/>
        <end position="544"/>
    </location>
</feature>
<dbReference type="EMBL" id="QEAP01000001">
    <property type="protein sequence ID" value="TPX78655.1"/>
    <property type="molecule type" value="Genomic_DNA"/>
</dbReference>
<keyword evidence="3" id="KW-1185">Reference proteome</keyword>
<feature type="compositionally biased region" description="Polar residues" evidence="1">
    <location>
        <begin position="99"/>
        <end position="126"/>
    </location>
</feature>
<feature type="region of interest" description="Disordered" evidence="1">
    <location>
        <begin position="88"/>
        <end position="164"/>
    </location>
</feature>
<feature type="region of interest" description="Disordered" evidence="1">
    <location>
        <begin position="202"/>
        <end position="244"/>
    </location>
</feature>
<feature type="compositionally biased region" description="Polar residues" evidence="1">
    <location>
        <begin position="1147"/>
        <end position="1157"/>
    </location>
</feature>
<feature type="region of interest" description="Disordered" evidence="1">
    <location>
        <begin position="1491"/>
        <end position="1515"/>
    </location>
</feature>
<feature type="region of interest" description="Disordered" evidence="1">
    <location>
        <begin position="1"/>
        <end position="66"/>
    </location>
</feature>
<dbReference type="Proteomes" id="UP000320333">
    <property type="component" value="Unassembled WGS sequence"/>
</dbReference>
<feature type="region of interest" description="Disordered" evidence="1">
    <location>
        <begin position="1573"/>
        <end position="1607"/>
    </location>
</feature>
<feature type="compositionally biased region" description="Polar residues" evidence="1">
    <location>
        <begin position="1503"/>
        <end position="1515"/>
    </location>
</feature>
<comment type="caution">
    <text evidence="2">The sequence shown here is derived from an EMBL/GenBank/DDBJ whole genome shotgun (WGS) entry which is preliminary data.</text>
</comment>
<accession>A0A507FTG0</accession>
<feature type="compositionally biased region" description="Acidic residues" evidence="1">
    <location>
        <begin position="974"/>
        <end position="999"/>
    </location>
</feature>
<protein>
    <submittedName>
        <fullName evidence="2">Uncharacterized protein</fullName>
    </submittedName>
</protein>
<feature type="compositionally biased region" description="Pro residues" evidence="1">
    <location>
        <begin position="130"/>
        <end position="148"/>
    </location>
</feature>
<feature type="compositionally biased region" description="Gly residues" evidence="1">
    <location>
        <begin position="1241"/>
        <end position="1254"/>
    </location>
</feature>
<feature type="compositionally biased region" description="Low complexity" evidence="1">
    <location>
        <begin position="472"/>
        <end position="493"/>
    </location>
</feature>
<name>A0A507FTG0_9FUNG</name>
<feature type="compositionally biased region" description="Polar residues" evidence="1">
    <location>
        <begin position="149"/>
        <end position="164"/>
    </location>
</feature>
<feature type="compositionally biased region" description="Polar residues" evidence="1">
    <location>
        <begin position="271"/>
        <end position="285"/>
    </location>
</feature>
<feature type="compositionally biased region" description="Low complexity" evidence="1">
    <location>
        <begin position="1050"/>
        <end position="1063"/>
    </location>
</feature>
<evidence type="ECO:0000256" key="1">
    <source>
        <dbReference type="SAM" id="MobiDB-lite"/>
    </source>
</evidence>
<feature type="compositionally biased region" description="Polar residues" evidence="1">
    <location>
        <begin position="20"/>
        <end position="66"/>
    </location>
</feature>
<reference evidence="2 3" key="1">
    <citation type="journal article" date="2019" name="Sci. Rep.">
        <title>Comparative genomics of chytrid fungi reveal insights into the obligate biotrophic and pathogenic lifestyle of Synchytrium endobioticum.</title>
        <authorList>
            <person name="van de Vossenberg B.T.L.H."/>
            <person name="Warris S."/>
            <person name="Nguyen H.D.T."/>
            <person name="van Gent-Pelzer M.P.E."/>
            <person name="Joly D.L."/>
            <person name="van de Geest H.C."/>
            <person name="Bonants P.J.M."/>
            <person name="Smith D.S."/>
            <person name="Levesque C.A."/>
            <person name="van der Lee T.A.J."/>
        </authorList>
    </citation>
    <scope>NUCLEOTIDE SEQUENCE [LARGE SCALE GENOMIC DNA]</scope>
    <source>
        <strain evidence="2 3">CBS 675.73</strain>
    </source>
</reference>
<dbReference type="OrthoDB" id="2162272at2759"/>
<feature type="region of interest" description="Disordered" evidence="1">
    <location>
        <begin position="891"/>
        <end position="1016"/>
    </location>
</feature>
<feature type="compositionally biased region" description="Polar residues" evidence="1">
    <location>
        <begin position="910"/>
        <end position="939"/>
    </location>
</feature>
<feature type="compositionally biased region" description="Low complexity" evidence="1">
    <location>
        <begin position="1106"/>
        <end position="1139"/>
    </location>
</feature>
<sequence>MSNPFLSHVQHIDNNRDSIAPSQPQSNTASNPFNPFTNPSLLSQTPQTPVPSTGNPFNPFSSTSLQPANPLVSAAAISEFDPFAPAKPLVASDSPKPALSNSSHNQNNVLSSPAPLQSIPSVSVLENSELPPPYVGPFPPPPPGPPPQSAYQAGASNNTQQNASAELDERLAIQLALDPSADNLQAQLKADEEYARRLSADLGGYDPKLQPVSGSVRPVPARPAAPAGGSGTGNLGGNSESTDDAELARILQEEEDAAYAQTILDQERQNASGQYNPYSVSNNTYPSGGSNPYNTPNNPYAATGLYPQSTVNPYALHGQQSSASGYPSSAPQYGYGSYSPSPYDTMSFYPGAVGKPAHSNAFPPEVNGAAGENRFTRGEYRDLDLCFWGSECVTVMERDVCLFYVNLAGNQPGTFGPSSYLKWENLSLQRHDSDGPVVFIMRESAKGKTFQIFEIRVKSSATSRPRLSSTQSTNAAETRTAASAMSSRRSSVADGASIHANSAGANSNTNSNAGSSKISTAAAAGGGGVSGKPQRRGSVASSPVAASPLGLGAASINTAMKGIPFAQPLPHVRRAVRGSGSAHAARLASSLDVKYSDPGSQTNMPHAAGSIGINLSNYKPSGANNFAQLHSAANNSSTLAVPSTRLNSNSNYGSSLPAMPFLSMSAMTNMSSMQDDPSLIFPQSFGAFGTSSLSLEGDSGSTSVANQSPQLPRRPSDPDFAPLLFAFDDLNVLSPPPSVISEFPAPTSMSMAMPLPQQRRLSNLSLLMGMNGFFPKNSNAFPTMDEDFSQYLNVDDDMSTANPSINSNAMLTDQIDTHLLFPESAAAFSMNTSSASANYNPAGNTMYSSSAPTPRMFSEDVGGYYNQGNMASSLSSSVFSTLLLEAMERNEERPFSPPLDLGEEKIGSVSPYSVSNPKAPSPSFQLSNQLDASITSSAGGTNGTDDYEDYEDDSDMDAFFPRTSGIHAQRLEEEASDNGDLEEEEEEDEEEDDDGEEEEVFPKRKVGQNGSMVKQPIKSALSHVGLTPQFQEASGMPATFPVVIKKEARSQSVSHGGESSSRSLNNNTTQNPTLRSSLSHPQRINPSSASAIPLHQNPLLQHLAANSNSNHNSNGPIQAAGGSSASPIPSSPSNTTTSTEYEDNDSSFDSSSPQTPTMDDEWVPNAAQTHGAGATNLHPKDAMASQNQHNSVKVGKSATNPAPNVSSSSSSSSSGRSNAHQADSPVLPKASHGSLGALGTSSGGGGVGGSGGGGRPRDYQCSQSESFSVPARVWDNFWKERRIVEASESKAVYERFIVLNLCIECGIYGFDSRVSKAITPEQTNHILDQMTAAVGLYSFQDMKPEQALYTMDAGHTSDRFDSNGSGGHGGSMGGEVFIAEPQTETGSTTGKNLMDRTELQQPQLQVEHSQGFMLLHDAFQLSETGTSTNTGYHAPLSPPLARNAAAVLAQMNMHPRNQPQNHLDHPNYLHQDRINQHTLQLYNLYHASPPSSAQISPAIHHPTFSQHNTSSQHPLLTQQNYVPSSPEQIQRPVLDSSYPLQFVKKELPAQIHSQQLQFTQDNLDQDIRKLEETAHTTDANETKECDDSFSASAEGSSDSSKTGKQTTASDVAFVTKDFYGNKTYHGMK</sequence>
<feature type="compositionally biased region" description="Acidic residues" evidence="1">
    <location>
        <begin position="945"/>
        <end position="956"/>
    </location>
</feature>